<accession>A0A1M4WID5</accession>
<dbReference type="InterPro" id="IPR038732">
    <property type="entry name" value="HpyO/CreE_NAD-binding"/>
</dbReference>
<dbReference type="Proteomes" id="UP000184485">
    <property type="component" value="Unassembled WGS sequence"/>
</dbReference>
<dbReference type="AlphaFoldDB" id="A0A1M4WID5"/>
<dbReference type="EMBL" id="FQUP01000001">
    <property type="protein sequence ID" value="SHE80947.1"/>
    <property type="molecule type" value="Genomic_DNA"/>
</dbReference>
<reference evidence="2 3" key="1">
    <citation type="submission" date="2016-11" db="EMBL/GenBank/DDBJ databases">
        <authorList>
            <person name="Jaros S."/>
            <person name="Januszkiewicz K."/>
            <person name="Wedrychowicz H."/>
        </authorList>
    </citation>
    <scope>NUCLEOTIDE SEQUENCE [LARGE SCALE GENOMIC DNA]</scope>
    <source>
        <strain evidence="2 3">DSM 19436</strain>
    </source>
</reference>
<dbReference type="PANTHER" id="PTHR40254">
    <property type="entry name" value="BLR0577 PROTEIN"/>
    <property type="match status" value="1"/>
</dbReference>
<dbReference type="SUPFAM" id="SSF51905">
    <property type="entry name" value="FAD/NAD(P)-binding domain"/>
    <property type="match status" value="2"/>
</dbReference>
<evidence type="ECO:0000313" key="3">
    <source>
        <dbReference type="Proteomes" id="UP000184485"/>
    </source>
</evidence>
<protein>
    <submittedName>
        <fullName evidence="2">Uncharacterized NAD(P)/FAD-binding protein YdhS</fullName>
    </submittedName>
</protein>
<dbReference type="Pfam" id="PF13454">
    <property type="entry name" value="NAD_binding_9"/>
    <property type="match status" value="1"/>
</dbReference>
<feature type="domain" description="FAD-dependent urate hydroxylase HpyO/Asp monooxygenase CreE-like FAD/NAD(P)-binding" evidence="1">
    <location>
        <begin position="10"/>
        <end position="161"/>
    </location>
</feature>
<name>A0A1M4WID5_9HYPH</name>
<organism evidence="2 3">
    <name type="scientific">Kaistia soli DSM 19436</name>
    <dbReference type="NCBI Taxonomy" id="1122133"/>
    <lineage>
        <taxon>Bacteria</taxon>
        <taxon>Pseudomonadati</taxon>
        <taxon>Pseudomonadota</taxon>
        <taxon>Alphaproteobacteria</taxon>
        <taxon>Hyphomicrobiales</taxon>
        <taxon>Kaistiaceae</taxon>
        <taxon>Kaistia</taxon>
    </lineage>
</organism>
<dbReference type="InterPro" id="IPR036188">
    <property type="entry name" value="FAD/NAD-bd_sf"/>
</dbReference>
<sequence length="466" mass="49074">MTSVPPPTIVLIGGGFTGAAIAWHFDRLGDGAARLVIIEPRERLGGGVAYSADDPAFRINVPASKMSIDPDDGEDFTRWLAATDALAGDPDAVMPDGRRFPQRSVFGAYVAARIAPLLADGRLEHVRASATSVTRTAAGFVVDCDDGRAVVADLVVLAVTHPAPEPPAVLRRSLAGHPRFIADTTLPGALDAIRPDDRVLVVGTGLTGADIIASLDRRGHRGPVTAIARRGLRSKGHPPLPVEPRGDFAQAPERTARGLLRAIRTEVAAATAAGLSWHGVLDTVRTQGRAIWGALPPVERRRLVRHLRPYWDVHRFRIAPQVETALDRRIADGRLDLFAASIQAAEIRGDTIAVTLRRRGGAIVKLDVDAVLVATGPAHGGIIRSLPVAASLAGQGLVQADPSGLGILTDASGHAVDQAGRPVADLLVGGPLARGTFGELMGLPEVSLYARFIAQALVTWRLSTAS</sequence>
<dbReference type="PANTHER" id="PTHR40254:SF1">
    <property type="entry name" value="BLR0577 PROTEIN"/>
    <property type="match status" value="1"/>
</dbReference>
<dbReference type="OrthoDB" id="101972at2"/>
<dbReference type="STRING" id="1122133.SAMN02745157_0983"/>
<dbReference type="Gene3D" id="3.50.50.60">
    <property type="entry name" value="FAD/NAD(P)-binding domain"/>
    <property type="match status" value="1"/>
</dbReference>
<dbReference type="InterPro" id="IPR052189">
    <property type="entry name" value="L-asp_N-monooxygenase_NS-form"/>
</dbReference>
<dbReference type="RefSeq" id="WP_073051616.1">
    <property type="nucleotide sequence ID" value="NZ_FQUP01000001.1"/>
</dbReference>
<evidence type="ECO:0000313" key="2">
    <source>
        <dbReference type="EMBL" id="SHE80947.1"/>
    </source>
</evidence>
<proteinExistence type="predicted"/>
<gene>
    <name evidence="2" type="ORF">SAMN02745157_0983</name>
</gene>
<keyword evidence="3" id="KW-1185">Reference proteome</keyword>
<evidence type="ECO:0000259" key="1">
    <source>
        <dbReference type="Pfam" id="PF13454"/>
    </source>
</evidence>